<accession>A0ABW2A556</accession>
<dbReference type="RefSeq" id="WP_379910951.1">
    <property type="nucleotide sequence ID" value="NZ_JBHSWE010000001.1"/>
</dbReference>
<dbReference type="EMBL" id="JBHSWE010000001">
    <property type="protein sequence ID" value="MFC6672513.1"/>
    <property type="molecule type" value="Genomic_DNA"/>
</dbReference>
<keyword evidence="2" id="KW-1185">Reference proteome</keyword>
<name>A0ABW2A556_9GAMM</name>
<sequence length="68" mass="7633">MFIAPDREVNEVTLDALSSQIIAVGARDVTIVRVNRATADRAMKKAMIGHLKRRRDENDENDLVEALI</sequence>
<comment type="caution">
    <text evidence="1">The sequence shown here is derived from an EMBL/GenBank/DDBJ whole genome shotgun (WGS) entry which is preliminary data.</text>
</comment>
<gene>
    <name evidence="1" type="ORF">ACFQDL_22415</name>
</gene>
<proteinExistence type="predicted"/>
<protein>
    <submittedName>
        <fullName evidence="1">Uncharacterized protein</fullName>
    </submittedName>
</protein>
<reference evidence="2" key="1">
    <citation type="journal article" date="2019" name="Int. J. Syst. Evol. Microbiol.">
        <title>The Global Catalogue of Microorganisms (GCM) 10K type strain sequencing project: providing services to taxonomists for standard genome sequencing and annotation.</title>
        <authorList>
            <consortium name="The Broad Institute Genomics Platform"/>
            <consortium name="The Broad Institute Genome Sequencing Center for Infectious Disease"/>
            <person name="Wu L."/>
            <person name="Ma J."/>
        </authorList>
    </citation>
    <scope>NUCLEOTIDE SEQUENCE [LARGE SCALE GENOMIC DNA]</scope>
    <source>
        <strain evidence="2">NBRC 111756</strain>
    </source>
</reference>
<evidence type="ECO:0000313" key="1">
    <source>
        <dbReference type="EMBL" id="MFC6672513.1"/>
    </source>
</evidence>
<evidence type="ECO:0000313" key="2">
    <source>
        <dbReference type="Proteomes" id="UP001596422"/>
    </source>
</evidence>
<organism evidence="1 2">
    <name type="scientific">Marinobacterium aestuariivivens</name>
    <dbReference type="NCBI Taxonomy" id="1698799"/>
    <lineage>
        <taxon>Bacteria</taxon>
        <taxon>Pseudomonadati</taxon>
        <taxon>Pseudomonadota</taxon>
        <taxon>Gammaproteobacteria</taxon>
        <taxon>Oceanospirillales</taxon>
        <taxon>Oceanospirillaceae</taxon>
        <taxon>Marinobacterium</taxon>
    </lineage>
</organism>
<dbReference type="Proteomes" id="UP001596422">
    <property type="component" value="Unassembled WGS sequence"/>
</dbReference>